<dbReference type="PANTHER" id="PTHR22550">
    <property type="entry name" value="SPORE GERMINATION PROTEIN"/>
    <property type="match status" value="1"/>
</dbReference>
<gene>
    <name evidence="1" type="ORF">TW71_10285</name>
</gene>
<dbReference type="AlphaFoldDB" id="A0A837G801"/>
<dbReference type="InterPro" id="IPR033881">
    <property type="entry name" value="vWA_BatA_type"/>
</dbReference>
<dbReference type="InterPro" id="IPR050768">
    <property type="entry name" value="UPF0353/GerABKA_families"/>
</dbReference>
<dbReference type="PROSITE" id="PS50234">
    <property type="entry name" value="VWFA"/>
    <property type="match status" value="1"/>
</dbReference>
<dbReference type="Pfam" id="PF00092">
    <property type="entry name" value="VWA"/>
    <property type="match status" value="1"/>
</dbReference>
<dbReference type="Gene3D" id="3.40.50.410">
    <property type="entry name" value="von Willebrand factor, type A domain"/>
    <property type="match status" value="1"/>
</dbReference>
<protein>
    <submittedName>
        <fullName evidence="1">IMP dehydrogenase</fullName>
    </submittedName>
</protein>
<dbReference type="SMART" id="SM00327">
    <property type="entry name" value="VWA"/>
    <property type="match status" value="1"/>
</dbReference>
<dbReference type="PANTHER" id="PTHR22550:SF18">
    <property type="entry name" value="VWFA DOMAIN-CONTAINING PROTEIN"/>
    <property type="match status" value="1"/>
</dbReference>
<reference evidence="1" key="1">
    <citation type="journal article" date="2015" name="BMC Genomics">
        <title>Genome mining reveals unlocked bioactive potential of marine Gram-negative bacteria.</title>
        <authorList>
            <person name="Machado H."/>
            <person name="Sonnenschein E.C."/>
            <person name="Melchiorsen J."/>
            <person name="Gram L."/>
        </authorList>
    </citation>
    <scope>NUCLEOTIDE SEQUENCE</scope>
    <source>
        <strain evidence="1">S2052</strain>
    </source>
</reference>
<sequence length="322" mass="35887">MANIEFVWWWAFLLLPLPILIYFLLPPVKQSSPVYMPYLPDSAAGSAPRNLLAKVLAGLVWVCLITAVARPVWYGDPVTTQPKHRDMMLVVDLSYSMSKEDMQFNGDYIDRLSAVKQVLAGFISKRQGDRLGLVLFADHAYLQTPLTLDRHTVAEQLNQTVLRLIGTKTAIGEGIGLATKTFVDSDAPQRVMILLSDGSNTAGVLDPIEAAKIAKKYNATIYTVGVGAGEMMVKEFFMTRKVNTAQDLDEKSLMEIAKLTGGQYFRARDSKELATIYDTINNLEPVSQATQTWRPQQEWFGFPLAIALAGFFALIIIRRNHV</sequence>
<evidence type="ECO:0000313" key="1">
    <source>
        <dbReference type="EMBL" id="KJY73159.1"/>
    </source>
</evidence>
<dbReference type="EMBL" id="JXXR01000011">
    <property type="protein sequence ID" value="KJY73159.1"/>
    <property type="molecule type" value="Genomic_DNA"/>
</dbReference>
<dbReference type="RefSeq" id="WP_045985823.1">
    <property type="nucleotide sequence ID" value="NZ_CP063052.1"/>
</dbReference>
<name>A0A837G801_9VIBR</name>
<dbReference type="SUPFAM" id="SSF53300">
    <property type="entry name" value="vWA-like"/>
    <property type="match status" value="1"/>
</dbReference>
<organism evidence="1">
    <name type="scientific">Vibrio coralliilyticus</name>
    <dbReference type="NCBI Taxonomy" id="190893"/>
    <lineage>
        <taxon>Bacteria</taxon>
        <taxon>Pseudomonadati</taxon>
        <taxon>Pseudomonadota</taxon>
        <taxon>Gammaproteobacteria</taxon>
        <taxon>Vibrionales</taxon>
        <taxon>Vibrionaceae</taxon>
        <taxon>Vibrio</taxon>
    </lineage>
</organism>
<accession>A0A837G801</accession>
<proteinExistence type="predicted"/>
<comment type="caution">
    <text evidence="1">The sequence shown here is derived from an EMBL/GenBank/DDBJ whole genome shotgun (WGS) entry which is preliminary data.</text>
</comment>
<dbReference type="InterPro" id="IPR036465">
    <property type="entry name" value="vWFA_dom_sf"/>
</dbReference>
<dbReference type="CDD" id="cd01467">
    <property type="entry name" value="vWA_BatA_type"/>
    <property type="match status" value="1"/>
</dbReference>
<dbReference type="InterPro" id="IPR002035">
    <property type="entry name" value="VWF_A"/>
</dbReference>